<protein>
    <submittedName>
        <fullName evidence="1">Uncharacterized protein</fullName>
    </submittedName>
</protein>
<evidence type="ECO:0000313" key="2">
    <source>
        <dbReference type="Proteomes" id="UP000322699"/>
    </source>
</evidence>
<accession>A0A5B1CM75</accession>
<organism evidence="1 2">
    <name type="scientific">Rubripirellula obstinata</name>
    <dbReference type="NCBI Taxonomy" id="406547"/>
    <lineage>
        <taxon>Bacteria</taxon>
        <taxon>Pseudomonadati</taxon>
        <taxon>Planctomycetota</taxon>
        <taxon>Planctomycetia</taxon>
        <taxon>Pirellulales</taxon>
        <taxon>Pirellulaceae</taxon>
        <taxon>Rubripirellula</taxon>
    </lineage>
</organism>
<keyword evidence="2" id="KW-1185">Reference proteome</keyword>
<reference evidence="1 2" key="1">
    <citation type="submission" date="2019-08" db="EMBL/GenBank/DDBJ databases">
        <title>Deep-cultivation of Planctomycetes and their phenomic and genomic characterization uncovers novel biology.</title>
        <authorList>
            <person name="Wiegand S."/>
            <person name="Jogler M."/>
            <person name="Boedeker C."/>
            <person name="Pinto D."/>
            <person name="Vollmers J."/>
            <person name="Rivas-Marin E."/>
            <person name="Kohn T."/>
            <person name="Peeters S.H."/>
            <person name="Heuer A."/>
            <person name="Rast P."/>
            <person name="Oberbeckmann S."/>
            <person name="Bunk B."/>
            <person name="Jeske O."/>
            <person name="Meyerdierks A."/>
            <person name="Storesund J.E."/>
            <person name="Kallscheuer N."/>
            <person name="Luecker S."/>
            <person name="Lage O.M."/>
            <person name="Pohl T."/>
            <person name="Merkel B.J."/>
            <person name="Hornburger P."/>
            <person name="Mueller R.-W."/>
            <person name="Bruemmer F."/>
            <person name="Labrenz M."/>
            <person name="Spormann A.M."/>
            <person name="Op Den Camp H."/>
            <person name="Overmann J."/>
            <person name="Amann R."/>
            <person name="Jetten M.S.M."/>
            <person name="Mascher T."/>
            <person name="Medema M.H."/>
            <person name="Devos D.P."/>
            <person name="Kaster A.-K."/>
            <person name="Ovreas L."/>
            <person name="Rohde M."/>
            <person name="Galperin M.Y."/>
            <person name="Jogler C."/>
        </authorList>
    </citation>
    <scope>NUCLEOTIDE SEQUENCE [LARGE SCALE GENOMIC DNA]</scope>
    <source>
        <strain evidence="1 2">LF1</strain>
    </source>
</reference>
<dbReference type="EMBL" id="VRLW01000001">
    <property type="protein sequence ID" value="KAA1262168.1"/>
    <property type="molecule type" value="Genomic_DNA"/>
</dbReference>
<name>A0A5B1CM75_9BACT</name>
<proteinExistence type="predicted"/>
<dbReference type="AlphaFoldDB" id="A0A5B1CM75"/>
<sequence length="318" mass="35264">MPNCFGQSPPLPSAIHPDATEPYSVFDSNAVAPPIDFRPQQIDQMAEIPIQRFRKSFYQGAEVLGGHLFDTGSKLGGLDMTFEEARVSFGVPLGSLENILGLRPYFRATHLNGPSISISGNDLDVPETLYETGVTFLNQKTWTEKISTTIIVSPAVRSDLTTSEGAIRIFGLGLLNYQCSDVWKVSVGAVYLDREDVSLLPAIGFTWTPSPDLKFDGMIPRPRLSKRLWKQGGEAEGWVYLGAGFGGNSWAVSRDNGRKDQLTIRDYRLMAGYEVIRAGNRGLFIETGYAFGRSLEYVSEDLERDLDDGVFIQASWRF</sequence>
<dbReference type="Proteomes" id="UP000322699">
    <property type="component" value="Unassembled WGS sequence"/>
</dbReference>
<gene>
    <name evidence="1" type="ORF">LF1_47300</name>
</gene>
<evidence type="ECO:0000313" key="1">
    <source>
        <dbReference type="EMBL" id="KAA1262168.1"/>
    </source>
</evidence>
<comment type="caution">
    <text evidence="1">The sequence shown here is derived from an EMBL/GenBank/DDBJ whole genome shotgun (WGS) entry which is preliminary data.</text>
</comment>